<dbReference type="CDD" id="cd16386">
    <property type="entry name" value="TcpC_N"/>
    <property type="match status" value="1"/>
</dbReference>
<accession>A0A9X1CKX5</accession>
<evidence type="ECO:0008006" key="5">
    <source>
        <dbReference type="Google" id="ProtNLM"/>
    </source>
</evidence>
<keyword evidence="2" id="KW-0812">Transmembrane</keyword>
<name>A0A9X1CKX5_9BACI</name>
<dbReference type="Pfam" id="PF12642">
    <property type="entry name" value="TpcC"/>
    <property type="match status" value="1"/>
</dbReference>
<dbReference type="InterPro" id="IPR024735">
    <property type="entry name" value="TcpC"/>
</dbReference>
<dbReference type="RefSeq" id="WP_149476532.1">
    <property type="nucleotide sequence ID" value="NZ_JAGGMB010000021.1"/>
</dbReference>
<dbReference type="EMBL" id="JAGGMB010000021">
    <property type="protein sequence ID" value="MBP2079783.1"/>
    <property type="molecule type" value="Genomic_DNA"/>
</dbReference>
<sequence length="344" mass="40155">MGEKNESMKSRFKGKFRQIKKPEKDRSSIRKDHSKRTAFFVWLLIIGMLFLATLSILLSINTRSILNETNQLVEASENEEVKEEIPHASANEFLSSFVREYINVPNEGAALEERANNLKEYMVFNETFNDDRNPLYDLEGVSGTRTLKTFNLFHMEDKGNTSLYQYKVTFKNQVEREVEKEVRKGKKKEIKKETETEEEEKTLLLNIPIIYENGLFSVSAIPYFTEVPSLAGNIEYEKEAIGLEGYNGNEEENIAIFLNTFFEKYSTEPIEEMAYLMEEPQTLNGSFLFEEISDLMIYIDGENYKVSLEVIFRDELTNIQQVNQVEMTISKNENNFYVEEFNYI</sequence>
<feature type="transmembrane region" description="Helical" evidence="2">
    <location>
        <begin position="39"/>
        <end position="60"/>
    </location>
</feature>
<evidence type="ECO:0000313" key="4">
    <source>
        <dbReference type="Proteomes" id="UP001138793"/>
    </source>
</evidence>
<comment type="caution">
    <text evidence="3">The sequence shown here is derived from an EMBL/GenBank/DDBJ whole genome shotgun (WGS) entry which is preliminary data.</text>
</comment>
<keyword evidence="2" id="KW-1133">Transmembrane helix</keyword>
<feature type="compositionally biased region" description="Basic residues" evidence="1">
    <location>
        <begin position="10"/>
        <end position="19"/>
    </location>
</feature>
<feature type="region of interest" description="Disordered" evidence="1">
    <location>
        <begin position="1"/>
        <end position="30"/>
    </location>
</feature>
<organism evidence="3 4">
    <name type="scientific">Oceanobacillus polygoni</name>
    <dbReference type="NCBI Taxonomy" id="1235259"/>
    <lineage>
        <taxon>Bacteria</taxon>
        <taxon>Bacillati</taxon>
        <taxon>Bacillota</taxon>
        <taxon>Bacilli</taxon>
        <taxon>Bacillales</taxon>
        <taxon>Bacillaceae</taxon>
        <taxon>Oceanobacillus</taxon>
    </lineage>
</organism>
<evidence type="ECO:0000256" key="1">
    <source>
        <dbReference type="SAM" id="MobiDB-lite"/>
    </source>
</evidence>
<reference evidence="3" key="1">
    <citation type="submission" date="2021-03" db="EMBL/GenBank/DDBJ databases">
        <title>Genomic Encyclopedia of Type Strains, Phase IV (KMG-IV): sequencing the most valuable type-strain genomes for metagenomic binning, comparative biology and taxonomic classification.</title>
        <authorList>
            <person name="Goeker M."/>
        </authorList>
    </citation>
    <scope>NUCLEOTIDE SEQUENCE</scope>
    <source>
        <strain evidence="3">DSM 107338</strain>
    </source>
</reference>
<keyword evidence="4" id="KW-1185">Reference proteome</keyword>
<protein>
    <recommendedName>
        <fullName evidence="5">Conjugative transposon protein TcpC</fullName>
    </recommendedName>
</protein>
<dbReference type="InterPro" id="IPR035628">
    <property type="entry name" value="TcpC_C"/>
</dbReference>
<dbReference type="Gene3D" id="3.10.450.540">
    <property type="match status" value="2"/>
</dbReference>
<dbReference type="AlphaFoldDB" id="A0A9X1CKX5"/>
<evidence type="ECO:0000313" key="3">
    <source>
        <dbReference type="EMBL" id="MBP2079783.1"/>
    </source>
</evidence>
<keyword evidence="2" id="KW-0472">Membrane</keyword>
<dbReference type="CDD" id="cd16428">
    <property type="entry name" value="TcpC_C"/>
    <property type="match status" value="1"/>
</dbReference>
<gene>
    <name evidence="3" type="ORF">J2Z64_004082</name>
</gene>
<dbReference type="Proteomes" id="UP001138793">
    <property type="component" value="Unassembled WGS sequence"/>
</dbReference>
<evidence type="ECO:0000256" key="2">
    <source>
        <dbReference type="SAM" id="Phobius"/>
    </source>
</evidence>
<proteinExistence type="predicted"/>
<feature type="compositionally biased region" description="Basic and acidic residues" evidence="1">
    <location>
        <begin position="20"/>
        <end position="30"/>
    </location>
</feature>
<dbReference type="OrthoDB" id="2189690at2"/>